<dbReference type="KEGG" id="haq:DU484_01390"/>
<dbReference type="AlphaFoldDB" id="A0A345E8U2"/>
<dbReference type="Proteomes" id="UP000252985">
    <property type="component" value="Chromosome"/>
</dbReference>
<protein>
    <submittedName>
        <fullName evidence="2">DUF2085 domain-containing protein</fullName>
    </submittedName>
</protein>
<dbReference type="RefSeq" id="WP_114604895.1">
    <property type="nucleotide sequence ID" value="NZ_CP031148.1"/>
</dbReference>
<reference evidence="2 3" key="1">
    <citation type="submission" date="2018-07" db="EMBL/GenBank/DDBJ databases">
        <title>Genome sequences of Haloplanus sp. CBA1112.</title>
        <authorList>
            <person name="Kim Y.B."/>
            <person name="Roh S.W."/>
        </authorList>
    </citation>
    <scope>NUCLEOTIDE SEQUENCE [LARGE SCALE GENOMIC DNA]</scope>
    <source>
        <strain evidence="2 3">CBA1112</strain>
    </source>
</reference>
<keyword evidence="1" id="KW-0812">Transmembrane</keyword>
<name>A0A345E8U2_9EURY</name>
<accession>A0A345E8U2</accession>
<evidence type="ECO:0000313" key="3">
    <source>
        <dbReference type="Proteomes" id="UP000252985"/>
    </source>
</evidence>
<dbReference type="GeneID" id="95972889"/>
<sequence length="122" mass="13140">MGNLLNKIFRASQVFRSYPLCHSRPDRSFCYQGRHFGLCARCTTMYLGGLLVMAGVPIWKPISPVVLVAVGVVLLLPGGIDGTTQMFGHRESTNRLRAVTGFLLGGGVVICVYAGISLLLAV</sequence>
<evidence type="ECO:0000313" key="2">
    <source>
        <dbReference type="EMBL" id="AXG08614.1"/>
    </source>
</evidence>
<keyword evidence="1" id="KW-0472">Membrane</keyword>
<organism evidence="2 3">
    <name type="scientific">Haloplanus rubicundus</name>
    <dbReference type="NCBI Taxonomy" id="1547898"/>
    <lineage>
        <taxon>Archaea</taxon>
        <taxon>Methanobacteriati</taxon>
        <taxon>Methanobacteriota</taxon>
        <taxon>Stenosarchaea group</taxon>
        <taxon>Halobacteria</taxon>
        <taxon>Halobacteriales</taxon>
        <taxon>Haloferacaceae</taxon>
        <taxon>Haloplanus</taxon>
    </lineage>
</organism>
<proteinExistence type="predicted"/>
<feature type="transmembrane region" description="Helical" evidence="1">
    <location>
        <begin position="62"/>
        <end position="80"/>
    </location>
</feature>
<dbReference type="EMBL" id="CP031148">
    <property type="protein sequence ID" value="AXG08614.1"/>
    <property type="molecule type" value="Genomic_DNA"/>
</dbReference>
<feature type="transmembrane region" description="Helical" evidence="1">
    <location>
        <begin position="36"/>
        <end position="56"/>
    </location>
</feature>
<feature type="transmembrane region" description="Helical" evidence="1">
    <location>
        <begin position="101"/>
        <end position="121"/>
    </location>
</feature>
<gene>
    <name evidence="2" type="ORF">DU484_01390</name>
</gene>
<dbReference type="InterPro" id="IPR019206">
    <property type="entry name" value="DUF2085_TM"/>
</dbReference>
<evidence type="ECO:0000256" key="1">
    <source>
        <dbReference type="SAM" id="Phobius"/>
    </source>
</evidence>
<keyword evidence="1" id="KW-1133">Transmembrane helix</keyword>
<dbReference type="Pfam" id="PF09858">
    <property type="entry name" value="DUF2085"/>
    <property type="match status" value="1"/>
</dbReference>